<comment type="caution">
    <text evidence="6">The sequence shown here is derived from an EMBL/GenBank/DDBJ whole genome shotgun (WGS) entry which is preliminary data.</text>
</comment>
<dbReference type="SUPFAM" id="SSF46689">
    <property type="entry name" value="Homeodomain-like"/>
    <property type="match status" value="1"/>
</dbReference>
<evidence type="ECO:0000313" key="7">
    <source>
        <dbReference type="Proteomes" id="UP000597761"/>
    </source>
</evidence>
<evidence type="ECO:0000256" key="3">
    <source>
        <dbReference type="ARBA" id="ARBA00023163"/>
    </source>
</evidence>
<protein>
    <submittedName>
        <fullName evidence="6">TetR family transcriptional regulator</fullName>
    </submittedName>
</protein>
<keyword evidence="2 4" id="KW-0238">DNA-binding</keyword>
<evidence type="ECO:0000256" key="4">
    <source>
        <dbReference type="PROSITE-ProRule" id="PRU00335"/>
    </source>
</evidence>
<reference evidence="7" key="1">
    <citation type="journal article" date="2019" name="Int. J. Syst. Evol. Microbiol.">
        <title>The Global Catalogue of Microorganisms (GCM) 10K type strain sequencing project: providing services to taxonomists for standard genome sequencing and annotation.</title>
        <authorList>
            <consortium name="The Broad Institute Genomics Platform"/>
            <consortium name="The Broad Institute Genome Sequencing Center for Infectious Disease"/>
            <person name="Wu L."/>
            <person name="Ma J."/>
        </authorList>
    </citation>
    <scope>NUCLEOTIDE SEQUENCE [LARGE SCALE GENOMIC DNA]</scope>
    <source>
        <strain evidence="7">CGMCC 1.15480</strain>
    </source>
</reference>
<keyword evidence="3" id="KW-0804">Transcription</keyword>
<dbReference type="InterPro" id="IPR009057">
    <property type="entry name" value="Homeodomain-like_sf"/>
</dbReference>
<evidence type="ECO:0000313" key="6">
    <source>
        <dbReference type="EMBL" id="GGC91178.1"/>
    </source>
</evidence>
<evidence type="ECO:0000256" key="1">
    <source>
        <dbReference type="ARBA" id="ARBA00023015"/>
    </source>
</evidence>
<dbReference type="InterPro" id="IPR036271">
    <property type="entry name" value="Tet_transcr_reg_TetR-rel_C_sf"/>
</dbReference>
<dbReference type="RefSeq" id="WP_188667992.1">
    <property type="nucleotide sequence ID" value="NZ_BMJI01000009.1"/>
</dbReference>
<keyword evidence="1" id="KW-0805">Transcription regulation</keyword>
<gene>
    <name evidence="6" type="ORF">GCM10011512_17770</name>
</gene>
<dbReference type="Pfam" id="PF00440">
    <property type="entry name" value="TetR_N"/>
    <property type="match status" value="1"/>
</dbReference>
<keyword evidence="7" id="KW-1185">Reference proteome</keyword>
<evidence type="ECO:0000256" key="2">
    <source>
        <dbReference type="ARBA" id="ARBA00023125"/>
    </source>
</evidence>
<dbReference type="InterPro" id="IPR025996">
    <property type="entry name" value="MT1864/Rv1816-like_C"/>
</dbReference>
<dbReference type="EMBL" id="BMJI01000009">
    <property type="protein sequence ID" value="GGC91178.1"/>
    <property type="molecule type" value="Genomic_DNA"/>
</dbReference>
<evidence type="ECO:0000259" key="5">
    <source>
        <dbReference type="PROSITE" id="PS50977"/>
    </source>
</evidence>
<dbReference type="SUPFAM" id="SSF48498">
    <property type="entry name" value="Tetracyclin repressor-like, C-terminal domain"/>
    <property type="match status" value="1"/>
</dbReference>
<organism evidence="6 7">
    <name type="scientific">Tersicoccus solisilvae</name>
    <dbReference type="NCBI Taxonomy" id="1882339"/>
    <lineage>
        <taxon>Bacteria</taxon>
        <taxon>Bacillati</taxon>
        <taxon>Actinomycetota</taxon>
        <taxon>Actinomycetes</taxon>
        <taxon>Micrococcales</taxon>
        <taxon>Micrococcaceae</taxon>
        <taxon>Tersicoccus</taxon>
    </lineage>
</organism>
<dbReference type="Proteomes" id="UP000597761">
    <property type="component" value="Unassembled WGS sequence"/>
</dbReference>
<name>A0ABQ1P5I0_9MICC</name>
<accession>A0ABQ1P5I0</accession>
<dbReference type="Gene3D" id="1.10.357.10">
    <property type="entry name" value="Tetracycline Repressor, domain 2"/>
    <property type="match status" value="1"/>
</dbReference>
<feature type="DNA-binding region" description="H-T-H motif" evidence="4">
    <location>
        <begin position="39"/>
        <end position="58"/>
    </location>
</feature>
<dbReference type="Pfam" id="PF13305">
    <property type="entry name" value="TetR_C_33"/>
    <property type="match status" value="1"/>
</dbReference>
<dbReference type="PROSITE" id="PS50977">
    <property type="entry name" value="HTH_TETR_2"/>
    <property type="match status" value="1"/>
</dbReference>
<sequence>MADVSVHRTARDIAREEITRAIVAEGRRQLTEVGPSELSLRAVARELGMVSSAVYRYVRSRDDLLTALIIEIYTELGEALAEADRSVTDWTRFSARWMAIAERLHRWAVEHPFDYALVYGSPVHGYRAPRDTVAPAGRVTGVLLGLLAEVQAAGRSPEPRVVPRPVHRAIAGLRDVTDHSIDDDLLLRGVQAWAGLLGAINLQLFGHLHRGVDDYDAWFRDTAARLCPV</sequence>
<proteinExistence type="predicted"/>
<dbReference type="InterPro" id="IPR001647">
    <property type="entry name" value="HTH_TetR"/>
</dbReference>
<feature type="domain" description="HTH tetR-type" evidence="5">
    <location>
        <begin position="16"/>
        <end position="76"/>
    </location>
</feature>